<sequence length="57" mass="6262">MKSPASSSSMLPSVARMRCTVCRTLVAMVTSPQTNMWPRSRHSTRCTSAASSVRRMS</sequence>
<protein>
    <submittedName>
        <fullName evidence="2">Uncharacterized protein</fullName>
    </submittedName>
</protein>
<dbReference type="EMBL" id="AAPE02041860">
    <property type="status" value="NOT_ANNOTATED_CDS"/>
    <property type="molecule type" value="Genomic_DNA"/>
</dbReference>
<dbReference type="Ensembl" id="ENSMLUT00000030111.1">
    <property type="protein sequence ID" value="ENSMLUP00000020208.1"/>
    <property type="gene ID" value="ENSMLUG00000022247.1"/>
</dbReference>
<name>G1Q925_MYOLU</name>
<evidence type="ECO:0000313" key="3">
    <source>
        <dbReference type="Proteomes" id="UP000001074"/>
    </source>
</evidence>
<proteinExistence type="predicted"/>
<reference evidence="2" key="3">
    <citation type="submission" date="2025-09" db="UniProtKB">
        <authorList>
            <consortium name="Ensembl"/>
        </authorList>
    </citation>
    <scope>IDENTIFICATION</scope>
</reference>
<dbReference type="HOGENOM" id="CLU_3001768_0_0_1"/>
<accession>G1Q925</accession>
<dbReference type="Proteomes" id="UP000001074">
    <property type="component" value="Unassembled WGS sequence"/>
</dbReference>
<feature type="region of interest" description="Disordered" evidence="1">
    <location>
        <begin position="35"/>
        <end position="57"/>
    </location>
</feature>
<reference evidence="2 3" key="1">
    <citation type="journal article" date="2011" name="Nature">
        <title>A high-resolution map of human evolutionary constraint using 29 mammals.</title>
        <authorList>
            <person name="Lindblad-Toh K."/>
            <person name="Garber M."/>
            <person name="Zuk O."/>
            <person name="Lin M.F."/>
            <person name="Parker B.J."/>
            <person name="Washietl S."/>
            <person name="Kheradpour P."/>
            <person name="Ernst J."/>
            <person name="Jordan G."/>
            <person name="Mauceli E."/>
            <person name="Ward L.D."/>
            <person name="Lowe C.B."/>
            <person name="Holloway A.K."/>
            <person name="Clamp M."/>
            <person name="Gnerre S."/>
            <person name="Alfoldi J."/>
            <person name="Beal K."/>
            <person name="Chang J."/>
            <person name="Clawson H."/>
            <person name="Cuff J."/>
            <person name="Di Palma F."/>
            <person name="Fitzgerald S."/>
            <person name="Flicek P."/>
            <person name="Guttman M."/>
            <person name="Hubisz M.J."/>
            <person name="Jaffe D.B."/>
            <person name="Jungreis I."/>
            <person name="Kent W.J."/>
            <person name="Kostka D."/>
            <person name="Lara M."/>
            <person name="Martins A.L."/>
            <person name="Massingham T."/>
            <person name="Moltke I."/>
            <person name="Raney B.J."/>
            <person name="Rasmussen M.D."/>
            <person name="Robinson J."/>
            <person name="Stark A."/>
            <person name="Vilella A.J."/>
            <person name="Wen J."/>
            <person name="Xie X."/>
            <person name="Zody M.C."/>
            <person name="Baldwin J."/>
            <person name="Bloom T."/>
            <person name="Chin C.W."/>
            <person name="Heiman D."/>
            <person name="Nicol R."/>
            <person name="Nusbaum C."/>
            <person name="Young S."/>
            <person name="Wilkinson J."/>
            <person name="Worley K.C."/>
            <person name="Kovar C.L."/>
            <person name="Muzny D.M."/>
            <person name="Gibbs R.A."/>
            <person name="Cree A."/>
            <person name="Dihn H.H."/>
            <person name="Fowler G."/>
            <person name="Jhangiani S."/>
            <person name="Joshi V."/>
            <person name="Lee S."/>
            <person name="Lewis L.R."/>
            <person name="Nazareth L.V."/>
            <person name="Okwuonu G."/>
            <person name="Santibanez J."/>
            <person name="Warren W.C."/>
            <person name="Mardis E.R."/>
            <person name="Weinstock G.M."/>
            <person name="Wilson R.K."/>
            <person name="Delehaunty K."/>
            <person name="Dooling D."/>
            <person name="Fronik C."/>
            <person name="Fulton L."/>
            <person name="Fulton B."/>
            <person name="Graves T."/>
            <person name="Minx P."/>
            <person name="Sodergren E."/>
            <person name="Birney E."/>
            <person name="Margulies E.H."/>
            <person name="Herrero J."/>
            <person name="Green E.D."/>
            <person name="Haussler D."/>
            <person name="Siepel A."/>
            <person name="Goldman N."/>
            <person name="Pollard K.S."/>
            <person name="Pedersen J.S."/>
            <person name="Lander E.S."/>
            <person name="Kellis M."/>
        </authorList>
    </citation>
    <scope>NUCLEOTIDE SEQUENCE [LARGE SCALE GENOMIC DNA]</scope>
</reference>
<keyword evidence="3" id="KW-1185">Reference proteome</keyword>
<organism evidence="2 3">
    <name type="scientific">Myotis lucifugus</name>
    <name type="common">Little brown bat</name>
    <dbReference type="NCBI Taxonomy" id="59463"/>
    <lineage>
        <taxon>Eukaryota</taxon>
        <taxon>Metazoa</taxon>
        <taxon>Chordata</taxon>
        <taxon>Craniata</taxon>
        <taxon>Vertebrata</taxon>
        <taxon>Euteleostomi</taxon>
        <taxon>Mammalia</taxon>
        <taxon>Eutheria</taxon>
        <taxon>Laurasiatheria</taxon>
        <taxon>Chiroptera</taxon>
        <taxon>Yangochiroptera</taxon>
        <taxon>Vespertilionidae</taxon>
        <taxon>Myotis</taxon>
    </lineage>
</organism>
<dbReference type="AlphaFoldDB" id="G1Q925"/>
<dbReference type="InParanoid" id="G1Q925"/>
<evidence type="ECO:0000313" key="2">
    <source>
        <dbReference type="Ensembl" id="ENSMLUP00000020208.1"/>
    </source>
</evidence>
<evidence type="ECO:0000256" key="1">
    <source>
        <dbReference type="SAM" id="MobiDB-lite"/>
    </source>
</evidence>
<reference evidence="2" key="2">
    <citation type="submission" date="2025-08" db="UniProtKB">
        <authorList>
            <consortium name="Ensembl"/>
        </authorList>
    </citation>
    <scope>IDENTIFICATION</scope>
</reference>